<evidence type="ECO:0000313" key="2">
    <source>
        <dbReference type="Proteomes" id="UP000325713"/>
    </source>
</evidence>
<accession>A0A5J6PXS8</accession>
<dbReference type="EMBL" id="CP031700">
    <property type="protein sequence ID" value="QEY26996.1"/>
    <property type="molecule type" value="Genomic_DNA"/>
</dbReference>
<dbReference type="AlphaFoldDB" id="A0A5J6PXS8"/>
<protein>
    <recommendedName>
        <fullName evidence="3">DUF4303 domain-containing protein</fullName>
    </recommendedName>
</protein>
<sequence>MKIKEIIYNGVSNEIKKWNFDEIYVISLFIFFEYDDLRTPILILGFNTIKNWQESINLASNEQEAKWNYAFWLQNEEYQFGYSEDDKKVVETWIKELNLFYTDEEEDKYFDKCMELGEQISIVFTKLCVDVASEIQKNILPYLTNKKIPILVHELEYYDKIVEQNKIINPNGEANEFIKWIYSMWNHPI</sequence>
<evidence type="ECO:0008006" key="3">
    <source>
        <dbReference type="Google" id="ProtNLM"/>
    </source>
</evidence>
<dbReference type="OrthoDB" id="1148327at2"/>
<proteinExistence type="predicted"/>
<organism evidence="1 2">
    <name type="scientific">Neisseria zalophi</name>
    <dbReference type="NCBI Taxonomy" id="640030"/>
    <lineage>
        <taxon>Bacteria</taxon>
        <taxon>Pseudomonadati</taxon>
        <taxon>Pseudomonadota</taxon>
        <taxon>Betaproteobacteria</taxon>
        <taxon>Neisseriales</taxon>
        <taxon>Neisseriaceae</taxon>
        <taxon>Neisseria</taxon>
    </lineage>
</organism>
<dbReference type="KEGG" id="nzl:D0T92_10945"/>
<reference evidence="1 2" key="1">
    <citation type="submission" date="2018-08" db="EMBL/GenBank/DDBJ databases">
        <title>Neisseria zalophi ATCC BAA-2455 complete genome.</title>
        <authorList>
            <person name="Veseli I.A."/>
            <person name="Buttler R."/>
            <person name="Mascarenhas dos Santos A.C."/>
            <person name="Pombert J.-F."/>
        </authorList>
    </citation>
    <scope>NUCLEOTIDE SEQUENCE [LARGE SCALE GENOMIC DNA]</scope>
    <source>
        <strain evidence="1 2">ATCC BAA-2455</strain>
    </source>
</reference>
<evidence type="ECO:0000313" key="1">
    <source>
        <dbReference type="EMBL" id="QEY26996.1"/>
    </source>
</evidence>
<keyword evidence="2" id="KW-1185">Reference proteome</keyword>
<dbReference type="Proteomes" id="UP000325713">
    <property type="component" value="Chromosome"/>
</dbReference>
<gene>
    <name evidence="1" type="ORF">D0T92_10945</name>
</gene>
<name>A0A5J6PXS8_9NEIS</name>
<dbReference type="RefSeq" id="WP_151052802.1">
    <property type="nucleotide sequence ID" value="NZ_CP031700.1"/>
</dbReference>